<keyword evidence="7" id="KW-0732">Signal</keyword>
<dbReference type="GO" id="GO:0008800">
    <property type="term" value="F:beta-lactamase activity"/>
    <property type="evidence" value="ECO:0007669"/>
    <property type="project" value="UniProtKB-EC"/>
</dbReference>
<gene>
    <name evidence="13" type="ORF">HNP76_001190</name>
</gene>
<dbReference type="GO" id="GO:0008270">
    <property type="term" value="F:zinc ion binding"/>
    <property type="evidence" value="ECO:0007669"/>
    <property type="project" value="InterPro"/>
</dbReference>
<dbReference type="EC" id="3.5.2.6" evidence="5"/>
<sequence>MSVTNEQLVNLTAHISYFKMPTNLGFIQFVDRAGEKCIYIVDSGNDETNGARILDFIRENFSDYKLKVILNTHSHADHCGGNSFLVRNSRCQVWASKGEAYLMEFPDIETQLVWGGTPIHDIRSKYLLAEACKVDRVFDGEEEIELPCKEGKISLKVISLPGHYLDQVGFLLTDTDGKSVLFAGDVLSGRNSIKKHWIQYLLDETKTKDSLFKISKIDADFYIPGHGDIVSEIEGIAELNLLAILETEDMIIDELKKPKTMEELLKAVADRSNITLKTSQYCLIGSTLRSYLSGLYEAGKISYVIEENKMIWKSIY</sequence>
<evidence type="ECO:0000259" key="12">
    <source>
        <dbReference type="SMART" id="SM00849"/>
    </source>
</evidence>
<evidence type="ECO:0000256" key="3">
    <source>
        <dbReference type="ARBA" id="ARBA00004418"/>
    </source>
</evidence>
<evidence type="ECO:0000256" key="11">
    <source>
        <dbReference type="ARBA" id="ARBA00023251"/>
    </source>
</evidence>
<evidence type="ECO:0000256" key="8">
    <source>
        <dbReference type="ARBA" id="ARBA00022764"/>
    </source>
</evidence>
<dbReference type="Proteomes" id="UP000518887">
    <property type="component" value="Unassembled WGS sequence"/>
</dbReference>
<keyword evidence="9 13" id="KW-0378">Hydrolase</keyword>
<evidence type="ECO:0000256" key="10">
    <source>
        <dbReference type="ARBA" id="ARBA00022833"/>
    </source>
</evidence>
<comment type="subcellular location">
    <subcellularLocation>
        <location evidence="3">Periplasm</location>
    </subcellularLocation>
</comment>
<evidence type="ECO:0000256" key="9">
    <source>
        <dbReference type="ARBA" id="ARBA00022801"/>
    </source>
</evidence>
<evidence type="ECO:0000256" key="7">
    <source>
        <dbReference type="ARBA" id="ARBA00022729"/>
    </source>
</evidence>
<organism evidence="13 14">
    <name type="scientific">Treponema ruminis</name>
    <dbReference type="NCBI Taxonomy" id="744515"/>
    <lineage>
        <taxon>Bacteria</taxon>
        <taxon>Pseudomonadati</taxon>
        <taxon>Spirochaetota</taxon>
        <taxon>Spirochaetia</taxon>
        <taxon>Spirochaetales</taxon>
        <taxon>Treponemataceae</taxon>
        <taxon>Treponema</taxon>
    </lineage>
</organism>
<keyword evidence="8" id="KW-0574">Periplasm</keyword>
<evidence type="ECO:0000256" key="4">
    <source>
        <dbReference type="ARBA" id="ARBA00005250"/>
    </source>
</evidence>
<dbReference type="EMBL" id="JACHFQ010000003">
    <property type="protein sequence ID" value="MBB5225833.1"/>
    <property type="molecule type" value="Genomic_DNA"/>
</dbReference>
<dbReference type="Gene3D" id="3.60.15.10">
    <property type="entry name" value="Ribonuclease Z/Hydroxyacylglutathione hydrolase-like"/>
    <property type="match status" value="1"/>
</dbReference>
<comment type="cofactor">
    <cofactor evidence="2">
        <name>Zn(2+)</name>
        <dbReference type="ChEBI" id="CHEBI:29105"/>
    </cofactor>
</comment>
<dbReference type="PROSITE" id="PS00743">
    <property type="entry name" value="BETA_LACTAMASE_B_1"/>
    <property type="match status" value="1"/>
</dbReference>
<dbReference type="GO" id="GO:0017001">
    <property type="term" value="P:antibiotic catabolic process"/>
    <property type="evidence" value="ECO:0007669"/>
    <property type="project" value="InterPro"/>
</dbReference>
<dbReference type="SMART" id="SM00849">
    <property type="entry name" value="Lactamase_B"/>
    <property type="match status" value="1"/>
</dbReference>
<evidence type="ECO:0000256" key="5">
    <source>
        <dbReference type="ARBA" id="ARBA00012865"/>
    </source>
</evidence>
<dbReference type="SUPFAM" id="SSF56281">
    <property type="entry name" value="Metallo-hydrolase/oxidoreductase"/>
    <property type="match status" value="1"/>
</dbReference>
<evidence type="ECO:0000256" key="6">
    <source>
        <dbReference type="ARBA" id="ARBA00022723"/>
    </source>
</evidence>
<comment type="catalytic activity">
    <reaction evidence="1">
        <text>a beta-lactam + H2O = a substituted beta-amino acid</text>
        <dbReference type="Rhea" id="RHEA:20401"/>
        <dbReference type="ChEBI" id="CHEBI:15377"/>
        <dbReference type="ChEBI" id="CHEBI:35627"/>
        <dbReference type="ChEBI" id="CHEBI:140347"/>
        <dbReference type="EC" id="3.5.2.6"/>
    </reaction>
</comment>
<name>A0A7W8G8I8_9SPIR</name>
<dbReference type="InterPro" id="IPR050855">
    <property type="entry name" value="NDM-1-like"/>
</dbReference>
<dbReference type="InterPro" id="IPR001018">
    <property type="entry name" value="Beta-lactamase_class-B_CS"/>
</dbReference>
<comment type="caution">
    <text evidence="13">The sequence shown here is derived from an EMBL/GenBank/DDBJ whole genome shotgun (WGS) entry which is preliminary data.</text>
</comment>
<dbReference type="PANTHER" id="PTHR42951:SF14">
    <property type="entry name" value="METALLO-BETA-LACTAMASE SUPERFAMILY PROTEIN"/>
    <property type="match status" value="1"/>
</dbReference>
<dbReference type="Pfam" id="PF00753">
    <property type="entry name" value="Lactamase_B"/>
    <property type="match status" value="1"/>
</dbReference>
<keyword evidence="10" id="KW-0862">Zinc</keyword>
<evidence type="ECO:0000256" key="2">
    <source>
        <dbReference type="ARBA" id="ARBA00001947"/>
    </source>
</evidence>
<reference evidence="13 14" key="1">
    <citation type="submission" date="2020-08" db="EMBL/GenBank/DDBJ databases">
        <title>Genomic Encyclopedia of Type Strains, Phase IV (KMG-IV): sequencing the most valuable type-strain genomes for metagenomic binning, comparative biology and taxonomic classification.</title>
        <authorList>
            <person name="Goeker M."/>
        </authorList>
    </citation>
    <scope>NUCLEOTIDE SEQUENCE [LARGE SCALE GENOMIC DNA]</scope>
    <source>
        <strain evidence="13 14">DSM 103462</strain>
    </source>
</reference>
<dbReference type="InterPro" id="IPR001279">
    <property type="entry name" value="Metallo-B-lactamas"/>
</dbReference>
<keyword evidence="11" id="KW-0046">Antibiotic resistance</keyword>
<keyword evidence="6" id="KW-0479">Metal-binding</keyword>
<dbReference type="CDD" id="cd07743">
    <property type="entry name" value="metallo-hydrolase-like_MBL-fold"/>
    <property type="match status" value="1"/>
</dbReference>
<feature type="domain" description="Metallo-beta-lactamase" evidence="12">
    <location>
        <begin position="21"/>
        <end position="226"/>
    </location>
</feature>
<dbReference type="AlphaFoldDB" id="A0A7W8G8I8"/>
<dbReference type="RefSeq" id="WP_184658489.1">
    <property type="nucleotide sequence ID" value="NZ_CP031518.1"/>
</dbReference>
<protein>
    <recommendedName>
        <fullName evidence="5">beta-lactamase</fullName>
        <ecNumber evidence="5">3.5.2.6</ecNumber>
    </recommendedName>
</protein>
<accession>A0A7W8G8I8</accession>
<keyword evidence="14" id="KW-1185">Reference proteome</keyword>
<dbReference type="GO" id="GO:0042597">
    <property type="term" value="C:periplasmic space"/>
    <property type="evidence" value="ECO:0007669"/>
    <property type="project" value="UniProtKB-SubCell"/>
</dbReference>
<dbReference type="GO" id="GO:0046677">
    <property type="term" value="P:response to antibiotic"/>
    <property type="evidence" value="ECO:0007669"/>
    <property type="project" value="UniProtKB-KW"/>
</dbReference>
<comment type="similarity">
    <text evidence="4">Belongs to the metallo-beta-lactamase superfamily. Class-B beta-lactamase family.</text>
</comment>
<dbReference type="InterPro" id="IPR036866">
    <property type="entry name" value="RibonucZ/Hydroxyglut_hydro"/>
</dbReference>
<evidence type="ECO:0000313" key="13">
    <source>
        <dbReference type="EMBL" id="MBB5225833.1"/>
    </source>
</evidence>
<dbReference type="PANTHER" id="PTHR42951">
    <property type="entry name" value="METALLO-BETA-LACTAMASE DOMAIN-CONTAINING"/>
    <property type="match status" value="1"/>
</dbReference>
<evidence type="ECO:0000256" key="1">
    <source>
        <dbReference type="ARBA" id="ARBA00001526"/>
    </source>
</evidence>
<proteinExistence type="inferred from homology"/>
<evidence type="ECO:0000313" key="14">
    <source>
        <dbReference type="Proteomes" id="UP000518887"/>
    </source>
</evidence>